<keyword evidence="2 4" id="KW-0378">Hydrolase</keyword>
<accession>A0A2P6N4B5</accession>
<gene>
    <name evidence="4" type="ORF">PROFUN_00955</name>
</gene>
<dbReference type="GO" id="GO:0052689">
    <property type="term" value="F:carboxylic ester hydrolase activity"/>
    <property type="evidence" value="ECO:0007669"/>
    <property type="project" value="TreeGrafter"/>
</dbReference>
<dbReference type="InterPro" id="IPR000073">
    <property type="entry name" value="AB_hydrolase_1"/>
</dbReference>
<proteinExistence type="inferred from homology"/>
<dbReference type="EMBL" id="MDYQ01000207">
    <property type="protein sequence ID" value="PRP78782.1"/>
    <property type="molecule type" value="Genomic_DNA"/>
</dbReference>
<evidence type="ECO:0000256" key="2">
    <source>
        <dbReference type="ARBA" id="ARBA00022801"/>
    </source>
</evidence>
<evidence type="ECO:0000256" key="1">
    <source>
        <dbReference type="ARBA" id="ARBA00008645"/>
    </source>
</evidence>
<feature type="domain" description="AB hydrolase-1" evidence="3">
    <location>
        <begin position="59"/>
        <end position="186"/>
    </location>
</feature>
<dbReference type="OrthoDB" id="8119704at2759"/>
<evidence type="ECO:0000313" key="4">
    <source>
        <dbReference type="EMBL" id="PRP78782.1"/>
    </source>
</evidence>
<comment type="caution">
    <text evidence="4">The sequence shown here is derived from an EMBL/GenBank/DDBJ whole genome shotgun (WGS) entry which is preliminary data.</text>
</comment>
<dbReference type="Pfam" id="PF00561">
    <property type="entry name" value="Abhydrolase_1"/>
    <property type="match status" value="1"/>
</dbReference>
<comment type="similarity">
    <text evidence="1">Belongs to the AB hydrolase superfamily.</text>
</comment>
<dbReference type="GO" id="GO:0005739">
    <property type="term" value="C:mitochondrion"/>
    <property type="evidence" value="ECO:0007669"/>
    <property type="project" value="TreeGrafter"/>
</dbReference>
<dbReference type="Proteomes" id="UP000241769">
    <property type="component" value="Unassembled WGS sequence"/>
</dbReference>
<organism evidence="4 5">
    <name type="scientific">Planoprotostelium fungivorum</name>
    <dbReference type="NCBI Taxonomy" id="1890364"/>
    <lineage>
        <taxon>Eukaryota</taxon>
        <taxon>Amoebozoa</taxon>
        <taxon>Evosea</taxon>
        <taxon>Variosea</taxon>
        <taxon>Cavosteliida</taxon>
        <taxon>Cavosteliaceae</taxon>
        <taxon>Planoprotostelium</taxon>
    </lineage>
</organism>
<dbReference type="STRING" id="1890364.A0A2P6N4B5"/>
<protein>
    <submittedName>
        <fullName evidence="4">Alpha/beta hydrolase fold protein</fullName>
    </submittedName>
</protein>
<keyword evidence="5" id="KW-1185">Reference proteome</keyword>
<dbReference type="InterPro" id="IPR029058">
    <property type="entry name" value="AB_hydrolase_fold"/>
</dbReference>
<sequence length="310" mass="35711">MVAFRFWIKYLNHEKTNDNDSRRSNMMFRRSVQDPVRWRSFSSVNQIVKPPDLDAKKHPIFVLHGLFGSHQNWRAVGKRIAFNTCGGHIVTTPPTCSIVHLLILPQAPVHLIDLRNHGASPHTSSHTYDLMSQDIIRYMESTQTPVATLIGHSMGGKVAMHVALDQPERFDRLIVVDSSPVDYGEIGEFSRYVQLMRRLDVESLKSRKEANDRLAPHIPENGMRQFILLNLRDVSNTSNPQFRWRVNLDVLEQSLYHVRDFPDQGERRFERPTLFIGGGKIEFVPDAGHWVQAEKPDELVDLATRFLNEK</sequence>
<name>A0A2P6N4B5_9EUKA</name>
<dbReference type="PANTHER" id="PTHR46118:SF4">
    <property type="entry name" value="PROTEIN ABHD11"/>
    <property type="match status" value="1"/>
</dbReference>
<evidence type="ECO:0000313" key="5">
    <source>
        <dbReference type="Proteomes" id="UP000241769"/>
    </source>
</evidence>
<dbReference type="AlphaFoldDB" id="A0A2P6N4B5"/>
<reference evidence="4 5" key="1">
    <citation type="journal article" date="2018" name="Genome Biol. Evol.">
        <title>Multiple Roots of Fruiting Body Formation in Amoebozoa.</title>
        <authorList>
            <person name="Hillmann F."/>
            <person name="Forbes G."/>
            <person name="Novohradska S."/>
            <person name="Ferling I."/>
            <person name="Riege K."/>
            <person name="Groth M."/>
            <person name="Westermann M."/>
            <person name="Marz M."/>
            <person name="Spaller T."/>
            <person name="Winckler T."/>
            <person name="Schaap P."/>
            <person name="Glockner G."/>
        </authorList>
    </citation>
    <scope>NUCLEOTIDE SEQUENCE [LARGE SCALE GENOMIC DNA]</scope>
    <source>
        <strain evidence="4 5">Jena</strain>
    </source>
</reference>
<dbReference type="SUPFAM" id="SSF53474">
    <property type="entry name" value="alpha/beta-Hydrolases"/>
    <property type="match status" value="1"/>
</dbReference>
<dbReference type="PANTHER" id="PTHR46118">
    <property type="entry name" value="PROTEIN ABHD11"/>
    <property type="match status" value="1"/>
</dbReference>
<evidence type="ECO:0000259" key="3">
    <source>
        <dbReference type="Pfam" id="PF00561"/>
    </source>
</evidence>
<dbReference type="InParanoid" id="A0A2P6N4B5"/>
<dbReference type="PRINTS" id="PR00111">
    <property type="entry name" value="ABHYDROLASE"/>
</dbReference>
<dbReference type="Gene3D" id="3.40.50.1820">
    <property type="entry name" value="alpha/beta hydrolase"/>
    <property type="match status" value="1"/>
</dbReference>
<dbReference type="FunCoup" id="A0A2P6N4B5">
    <property type="interactions" value="497"/>
</dbReference>